<dbReference type="PANTHER" id="PTHR32089:SF112">
    <property type="entry name" value="LYSOZYME-LIKE PROTEIN-RELATED"/>
    <property type="match status" value="1"/>
</dbReference>
<dbReference type="GO" id="GO:0016020">
    <property type="term" value="C:membrane"/>
    <property type="evidence" value="ECO:0007669"/>
    <property type="project" value="InterPro"/>
</dbReference>
<feature type="domain" description="Methyl-accepting transducer" evidence="5">
    <location>
        <begin position="80"/>
        <end position="340"/>
    </location>
</feature>
<dbReference type="GO" id="GO:0004888">
    <property type="term" value="F:transmembrane signaling receptor activity"/>
    <property type="evidence" value="ECO:0007669"/>
    <property type="project" value="InterPro"/>
</dbReference>
<keyword evidence="4" id="KW-0472">Membrane</keyword>
<protein>
    <recommendedName>
        <fullName evidence="5">Methyl-accepting transducer domain-containing protein</fullName>
    </recommendedName>
</protein>
<keyword evidence="7" id="KW-1185">Reference proteome</keyword>
<dbReference type="PRINTS" id="PR00260">
    <property type="entry name" value="CHEMTRNSDUCR"/>
</dbReference>
<comment type="similarity">
    <text evidence="2">Belongs to the methyl-accepting chemotaxis (MCP) protein family.</text>
</comment>
<evidence type="ECO:0000256" key="4">
    <source>
        <dbReference type="SAM" id="Phobius"/>
    </source>
</evidence>
<organism evidence="6 7">
    <name type="scientific">Periweissella fabalis</name>
    <dbReference type="NCBI Taxonomy" id="1070421"/>
    <lineage>
        <taxon>Bacteria</taxon>
        <taxon>Bacillati</taxon>
        <taxon>Bacillota</taxon>
        <taxon>Bacilli</taxon>
        <taxon>Lactobacillales</taxon>
        <taxon>Lactobacillaceae</taxon>
        <taxon>Periweissella</taxon>
    </lineage>
</organism>
<dbReference type="InterPro" id="IPR004090">
    <property type="entry name" value="Chemotax_Me-accpt_rcpt"/>
</dbReference>
<dbReference type="AlphaFoldDB" id="A0A7X6S3H7"/>
<dbReference type="InterPro" id="IPR004089">
    <property type="entry name" value="MCPsignal_dom"/>
</dbReference>
<keyword evidence="1 3" id="KW-0807">Transducer</keyword>
<feature type="transmembrane region" description="Helical" evidence="4">
    <location>
        <begin position="43"/>
        <end position="63"/>
    </location>
</feature>
<accession>A0A7X6S3H7</accession>
<evidence type="ECO:0000313" key="7">
    <source>
        <dbReference type="Proteomes" id="UP000549765"/>
    </source>
</evidence>
<evidence type="ECO:0000259" key="5">
    <source>
        <dbReference type="PROSITE" id="PS50111"/>
    </source>
</evidence>
<gene>
    <name evidence="6" type="ORF">HF964_04150</name>
</gene>
<dbReference type="EMBL" id="JAAXPN010000003">
    <property type="protein sequence ID" value="NKZ24002.1"/>
    <property type="molecule type" value="Genomic_DNA"/>
</dbReference>
<keyword evidence="4" id="KW-1133">Transmembrane helix</keyword>
<dbReference type="GO" id="GO:0007165">
    <property type="term" value="P:signal transduction"/>
    <property type="evidence" value="ECO:0007669"/>
    <property type="project" value="UniProtKB-KW"/>
</dbReference>
<sequence length="374" mass="40749">MVQKKGSKRAALGRVINYIMPGISLLIGMIFLISNGIISTVLIGYGIIMAICCVLAYMGLIMVKTNTINDTTMTVAPENLVESADVESEPIVEATPAFDMHVAEHLAAAQEISTNLQATLATFDTLSDHTTTTDEIKKQVQALQTQVALVIESIDTLGDFNHEVVSADKVAIAELEDLGHAWQTDRDNSNQLIQEMVDMDQDVQSIVKIVSLINDISEQTNLLALNASIEAARAGEAGRGFAIVAEEVRDLAEQSGQSAKSITSIMEVIRSKSEHMVIALNESYSSNTERTTKLDEMVTDLKEVLDQTDALRPQMTTIKEGLEQITEINNIITQKTNHFNQHQGPQVKTKLAEVTSGLADIDANLAAIETRQNN</sequence>
<dbReference type="Pfam" id="PF00015">
    <property type="entry name" value="MCPsignal"/>
    <property type="match status" value="1"/>
</dbReference>
<dbReference type="SUPFAM" id="SSF58104">
    <property type="entry name" value="Methyl-accepting chemotaxis protein (MCP) signaling domain"/>
    <property type="match status" value="1"/>
</dbReference>
<evidence type="ECO:0000256" key="3">
    <source>
        <dbReference type="PROSITE-ProRule" id="PRU00284"/>
    </source>
</evidence>
<dbReference type="PANTHER" id="PTHR32089">
    <property type="entry name" value="METHYL-ACCEPTING CHEMOTAXIS PROTEIN MCPB"/>
    <property type="match status" value="1"/>
</dbReference>
<evidence type="ECO:0000313" key="6">
    <source>
        <dbReference type="EMBL" id="NKZ24002.1"/>
    </source>
</evidence>
<dbReference type="SMART" id="SM00283">
    <property type="entry name" value="MA"/>
    <property type="match status" value="1"/>
</dbReference>
<reference evidence="6 7" key="1">
    <citation type="submission" date="2020-04" db="EMBL/GenBank/DDBJ databases">
        <title>MicrobeNet Type strains.</title>
        <authorList>
            <person name="Nicholson A.C."/>
        </authorList>
    </citation>
    <scope>NUCLEOTIDE SEQUENCE [LARGE SCALE GENOMIC DNA]</scope>
    <source>
        <strain evidence="6 7">CCUG 61472</strain>
    </source>
</reference>
<dbReference type="Gene3D" id="1.10.287.950">
    <property type="entry name" value="Methyl-accepting chemotaxis protein"/>
    <property type="match status" value="1"/>
</dbReference>
<dbReference type="Proteomes" id="UP000549765">
    <property type="component" value="Unassembled WGS sequence"/>
</dbReference>
<dbReference type="RefSeq" id="WP_168721804.1">
    <property type="nucleotide sequence ID" value="NZ_JAAXPN010000003.1"/>
</dbReference>
<dbReference type="GO" id="GO:0006935">
    <property type="term" value="P:chemotaxis"/>
    <property type="evidence" value="ECO:0007669"/>
    <property type="project" value="InterPro"/>
</dbReference>
<keyword evidence="4" id="KW-0812">Transmembrane</keyword>
<comment type="caution">
    <text evidence="6">The sequence shown here is derived from an EMBL/GenBank/DDBJ whole genome shotgun (WGS) entry which is preliminary data.</text>
</comment>
<evidence type="ECO:0000256" key="2">
    <source>
        <dbReference type="ARBA" id="ARBA00029447"/>
    </source>
</evidence>
<dbReference type="PROSITE" id="PS50111">
    <property type="entry name" value="CHEMOTAXIS_TRANSDUC_2"/>
    <property type="match status" value="1"/>
</dbReference>
<evidence type="ECO:0000256" key="1">
    <source>
        <dbReference type="ARBA" id="ARBA00023224"/>
    </source>
</evidence>
<proteinExistence type="inferred from homology"/>
<name>A0A7X6S3H7_9LACO</name>
<feature type="transmembrane region" description="Helical" evidence="4">
    <location>
        <begin position="15"/>
        <end position="37"/>
    </location>
</feature>